<dbReference type="InterPro" id="IPR008928">
    <property type="entry name" value="6-hairpin_glycosidase_sf"/>
</dbReference>
<evidence type="ECO:0008006" key="4">
    <source>
        <dbReference type="Google" id="ProtNLM"/>
    </source>
</evidence>
<keyword evidence="1" id="KW-0732">Signal</keyword>
<evidence type="ECO:0000313" key="3">
    <source>
        <dbReference type="Proteomes" id="UP000214365"/>
    </source>
</evidence>
<dbReference type="OrthoDB" id="9984024at2759"/>
<keyword evidence="3" id="KW-1185">Reference proteome</keyword>
<dbReference type="PANTHER" id="PTHR47791:SF1">
    <property type="entry name" value="ENDO MANNANASE, GH76 FAMILY (EUROFUNG)"/>
    <property type="match status" value="1"/>
</dbReference>
<dbReference type="AlphaFoldDB" id="A0A225AN03"/>
<dbReference type="RefSeq" id="XP_020119855.1">
    <property type="nucleotide sequence ID" value="XM_020267792.1"/>
</dbReference>
<protein>
    <recommendedName>
        <fullName evidence="4">Mannan endo-1,6-alpha-mannosidase</fullName>
    </recommendedName>
</protein>
<dbReference type="GO" id="GO:0005975">
    <property type="term" value="P:carbohydrate metabolic process"/>
    <property type="evidence" value="ECO:0007669"/>
    <property type="project" value="InterPro"/>
</dbReference>
<dbReference type="InterPro" id="IPR005198">
    <property type="entry name" value="Glyco_hydro_76"/>
</dbReference>
<dbReference type="Gene3D" id="1.50.10.20">
    <property type="match status" value="1"/>
</dbReference>
<name>A0A225AN03_TALAT</name>
<proteinExistence type="predicted"/>
<dbReference type="InterPro" id="IPR053169">
    <property type="entry name" value="MUG_Protein"/>
</dbReference>
<feature type="chain" id="PRO_5012759206" description="Mannan endo-1,6-alpha-mannosidase" evidence="1">
    <location>
        <begin position="23"/>
        <end position="389"/>
    </location>
</feature>
<dbReference type="PANTHER" id="PTHR47791">
    <property type="entry name" value="MEIOTICALLY UP-REGULATED GENE 191 PROTEIN"/>
    <property type="match status" value="1"/>
</dbReference>
<feature type="signal peptide" evidence="1">
    <location>
        <begin position="1"/>
        <end position="22"/>
    </location>
</feature>
<comment type="caution">
    <text evidence="2">The sequence shown here is derived from an EMBL/GenBank/DDBJ whole genome shotgun (WGS) entry which is preliminary data.</text>
</comment>
<dbReference type="Proteomes" id="UP000214365">
    <property type="component" value="Unassembled WGS sequence"/>
</dbReference>
<reference evidence="2 3" key="1">
    <citation type="submission" date="2015-06" db="EMBL/GenBank/DDBJ databases">
        <title>Talaromyces atroroseus IBT 11181 draft genome.</title>
        <authorList>
            <person name="Rasmussen K.B."/>
            <person name="Rasmussen S."/>
            <person name="Petersen B."/>
            <person name="Sicheritz-Ponten T."/>
            <person name="Mortensen U.H."/>
            <person name="Thrane U."/>
        </authorList>
    </citation>
    <scope>NUCLEOTIDE SEQUENCE [LARGE SCALE GENOMIC DNA]</scope>
    <source>
        <strain evidence="2 3">IBT 11181</strain>
    </source>
</reference>
<dbReference type="Pfam" id="PF03663">
    <property type="entry name" value="Glyco_hydro_76"/>
    <property type="match status" value="1"/>
</dbReference>
<dbReference type="GeneID" id="31004798"/>
<dbReference type="STRING" id="1441469.A0A225AN03"/>
<dbReference type="SUPFAM" id="SSF48208">
    <property type="entry name" value="Six-hairpin glycosidases"/>
    <property type="match status" value="1"/>
</dbReference>
<evidence type="ECO:0000256" key="1">
    <source>
        <dbReference type="SAM" id="SignalP"/>
    </source>
</evidence>
<sequence length="389" mass="41456">MLLNTGLVSPALLLLVAGGASAQLANSVTAFTTLQTWYNNSTGLWNTAGWWNAANSLTVVAELAAADSSILDEALSIFETTYSVAPSANPSNGLEKKVESNGDIVTIYPAGWPYNLLEKRASSDSSDPSAWLDGANDDAEWWALAWIAAYDVTGNDTYLALAEGIFSDIANSWGTYCGDGGIYWETTNNYVNAIANELFISLAAHLANRVPGNSTTYIAWAEKAWNWFATSGMINAEGTINDGLTTNCTNNNQTTWSYNQGVILGGLVELNKASANQSYIDSANSIAEAAISALADSNYVIHDACEPDCAPDATQFKGIFIRNLLLLQDASPKDLYTEVMQACATSIWANDRDNGTNELSVDWSGPFISPANSSTHSSAMDALIAAISI</sequence>
<dbReference type="EMBL" id="LFMY01000007">
    <property type="protein sequence ID" value="OKL59734.1"/>
    <property type="molecule type" value="Genomic_DNA"/>
</dbReference>
<organism evidence="2 3">
    <name type="scientific">Talaromyces atroroseus</name>
    <dbReference type="NCBI Taxonomy" id="1441469"/>
    <lineage>
        <taxon>Eukaryota</taxon>
        <taxon>Fungi</taxon>
        <taxon>Dikarya</taxon>
        <taxon>Ascomycota</taxon>
        <taxon>Pezizomycotina</taxon>
        <taxon>Eurotiomycetes</taxon>
        <taxon>Eurotiomycetidae</taxon>
        <taxon>Eurotiales</taxon>
        <taxon>Trichocomaceae</taxon>
        <taxon>Talaromyces</taxon>
        <taxon>Talaromyces sect. Trachyspermi</taxon>
    </lineage>
</organism>
<gene>
    <name evidence="2" type="ORF">UA08_05042</name>
</gene>
<evidence type="ECO:0000313" key="2">
    <source>
        <dbReference type="EMBL" id="OKL59734.1"/>
    </source>
</evidence>
<accession>A0A225AN03</accession>